<dbReference type="SMART" id="SM00228">
    <property type="entry name" value="PDZ"/>
    <property type="match status" value="1"/>
</dbReference>
<sequence>MNENPSNGPTAPEPDNSADAAARHDSANESSASTQPEQPTSFGAASVPPRPDLPQGWSAPTTGYSQTPNAATHPGQPTGAFGQQLPPQQAPNSYAPYAPYTASDGSGGHTQPPTAQKTKERKPKRASAGLLVACLAIGAVVGGASGAGAFAVIDSMQQGTPVSNEAGNSSVTINNTDDVTKTTAIAAKAAPSVVTISVRGTQAAGSGSGIVLSKDGYVLTNNHVVTLDGETADAVIQVTDDAGNIYKAKVVGTDPIYDIAVIKLENVNDLTPMAFGDSSDINVGDAAVAIGAPLGLSGTVTDGIISALNRSITVASSAVPDNSGDQGDDETPFQFGLPGQDQNQSKGGGYISLSVIQTDAAINPGNSGGALVDDEGKLIGVNVAIASAGSSSDSGSQSGSIGVGFAIPSNIAKRIADEIIENGHATHGLLGASVMDASSDENATVSGALIKEVSSGGAAADAGLRAGDIITRFNDTPISNKVDITAQVRAEAAGSKATITYVRNGQKYTVDVTLGSLSE</sequence>
<feature type="compositionally biased region" description="Polar residues" evidence="4">
    <location>
        <begin position="58"/>
        <end position="70"/>
    </location>
</feature>
<evidence type="ECO:0000256" key="2">
    <source>
        <dbReference type="ARBA" id="ARBA00022670"/>
    </source>
</evidence>
<dbReference type="PANTHER" id="PTHR43343">
    <property type="entry name" value="PEPTIDASE S12"/>
    <property type="match status" value="1"/>
</dbReference>
<dbReference type="InterPro" id="IPR001940">
    <property type="entry name" value="Peptidase_S1C"/>
</dbReference>
<evidence type="ECO:0000256" key="4">
    <source>
        <dbReference type="SAM" id="MobiDB-lite"/>
    </source>
</evidence>
<feature type="compositionally biased region" description="Polar residues" evidence="4">
    <location>
        <begin position="28"/>
        <end position="43"/>
    </location>
</feature>
<accession>A0A1H4TA17</accession>
<dbReference type="AlphaFoldDB" id="A0A1H4TA17"/>
<keyword evidence="5" id="KW-0472">Membrane</keyword>
<dbReference type="STRING" id="640635.SAMN04489806_3150"/>
<feature type="transmembrane region" description="Helical" evidence="5">
    <location>
        <begin position="128"/>
        <end position="153"/>
    </location>
</feature>
<feature type="region of interest" description="Disordered" evidence="4">
    <location>
        <begin position="1"/>
        <end position="123"/>
    </location>
</feature>
<evidence type="ECO:0000313" key="8">
    <source>
        <dbReference type="Proteomes" id="UP000199183"/>
    </source>
</evidence>
<dbReference type="InterPro" id="IPR009003">
    <property type="entry name" value="Peptidase_S1_PA"/>
</dbReference>
<dbReference type="Gene3D" id="2.40.10.10">
    <property type="entry name" value="Trypsin-like serine proteases"/>
    <property type="match status" value="2"/>
</dbReference>
<keyword evidence="5" id="KW-0812">Transmembrane</keyword>
<feature type="region of interest" description="Disordered" evidence="4">
    <location>
        <begin position="317"/>
        <end position="345"/>
    </location>
</feature>
<dbReference type="EMBL" id="FNRY01000002">
    <property type="protein sequence ID" value="SEC53363.1"/>
    <property type="molecule type" value="Genomic_DNA"/>
</dbReference>
<dbReference type="PRINTS" id="PR00834">
    <property type="entry name" value="PROTEASES2C"/>
</dbReference>
<reference evidence="7 8" key="1">
    <citation type="submission" date="2016-10" db="EMBL/GenBank/DDBJ databases">
        <authorList>
            <person name="de Groot N.N."/>
        </authorList>
    </citation>
    <scope>NUCLEOTIDE SEQUENCE [LARGE SCALE GENOMIC DNA]</scope>
    <source>
        <strain evidence="7 8">DSM 21799</strain>
    </source>
</reference>
<proteinExistence type="inferred from homology"/>
<dbReference type="InterPro" id="IPR051201">
    <property type="entry name" value="Chloro_Bact_Ser_Proteases"/>
</dbReference>
<dbReference type="PROSITE" id="PS50106">
    <property type="entry name" value="PDZ"/>
    <property type="match status" value="1"/>
</dbReference>
<name>A0A1H4TA17_9MICO</name>
<gene>
    <name evidence="7" type="ORF">SAMN04489806_3150</name>
</gene>
<dbReference type="InterPro" id="IPR036034">
    <property type="entry name" value="PDZ_sf"/>
</dbReference>
<protein>
    <submittedName>
        <fullName evidence="7">Putative serine protease PepD</fullName>
    </submittedName>
</protein>
<dbReference type="GO" id="GO:0006508">
    <property type="term" value="P:proteolysis"/>
    <property type="evidence" value="ECO:0007669"/>
    <property type="project" value="UniProtKB-KW"/>
</dbReference>
<evidence type="ECO:0000256" key="3">
    <source>
        <dbReference type="ARBA" id="ARBA00022801"/>
    </source>
</evidence>
<evidence type="ECO:0000256" key="5">
    <source>
        <dbReference type="SAM" id="Phobius"/>
    </source>
</evidence>
<keyword evidence="5" id="KW-1133">Transmembrane helix</keyword>
<dbReference type="RefSeq" id="WP_091187621.1">
    <property type="nucleotide sequence ID" value="NZ_FNRY01000002.1"/>
</dbReference>
<evidence type="ECO:0000259" key="6">
    <source>
        <dbReference type="PROSITE" id="PS50106"/>
    </source>
</evidence>
<keyword evidence="2 7" id="KW-0645">Protease</keyword>
<dbReference type="InterPro" id="IPR043504">
    <property type="entry name" value="Peptidase_S1_PA_chymotrypsin"/>
</dbReference>
<dbReference type="Pfam" id="PF13180">
    <property type="entry name" value="PDZ_2"/>
    <property type="match status" value="1"/>
</dbReference>
<dbReference type="GO" id="GO:0004252">
    <property type="term" value="F:serine-type endopeptidase activity"/>
    <property type="evidence" value="ECO:0007669"/>
    <property type="project" value="InterPro"/>
</dbReference>
<dbReference type="Gene3D" id="2.30.42.10">
    <property type="match status" value="1"/>
</dbReference>
<feature type="domain" description="PDZ" evidence="6">
    <location>
        <begin position="419"/>
        <end position="505"/>
    </location>
</feature>
<dbReference type="PANTHER" id="PTHR43343:SF3">
    <property type="entry name" value="PROTEASE DO-LIKE 8, CHLOROPLASTIC"/>
    <property type="match status" value="1"/>
</dbReference>
<dbReference type="SUPFAM" id="SSF50494">
    <property type="entry name" value="Trypsin-like serine proteases"/>
    <property type="match status" value="1"/>
</dbReference>
<dbReference type="OrthoDB" id="9758917at2"/>
<dbReference type="Proteomes" id="UP000199183">
    <property type="component" value="Unassembled WGS sequence"/>
</dbReference>
<evidence type="ECO:0000256" key="1">
    <source>
        <dbReference type="ARBA" id="ARBA00010541"/>
    </source>
</evidence>
<dbReference type="InterPro" id="IPR001478">
    <property type="entry name" value="PDZ"/>
</dbReference>
<keyword evidence="8" id="KW-1185">Reference proteome</keyword>
<organism evidence="7 8">
    <name type="scientific">Paramicrobacterium humi</name>
    <dbReference type="NCBI Taxonomy" id="640635"/>
    <lineage>
        <taxon>Bacteria</taxon>
        <taxon>Bacillati</taxon>
        <taxon>Actinomycetota</taxon>
        <taxon>Actinomycetes</taxon>
        <taxon>Micrococcales</taxon>
        <taxon>Microbacteriaceae</taxon>
        <taxon>Paramicrobacterium</taxon>
    </lineage>
</organism>
<dbReference type="SUPFAM" id="SSF50156">
    <property type="entry name" value="PDZ domain-like"/>
    <property type="match status" value="1"/>
</dbReference>
<keyword evidence="3" id="KW-0378">Hydrolase</keyword>
<dbReference type="Pfam" id="PF13365">
    <property type="entry name" value="Trypsin_2"/>
    <property type="match status" value="1"/>
</dbReference>
<evidence type="ECO:0000313" key="7">
    <source>
        <dbReference type="EMBL" id="SEC53363.1"/>
    </source>
</evidence>
<comment type="similarity">
    <text evidence="1">Belongs to the peptidase S1C family.</text>
</comment>